<reference evidence="6" key="1">
    <citation type="submission" date="2021-01" db="EMBL/GenBank/DDBJ databases">
        <authorList>
            <person name="Corre E."/>
            <person name="Pelletier E."/>
            <person name="Niang G."/>
            <person name="Scheremetjew M."/>
            <person name="Finn R."/>
            <person name="Kale V."/>
            <person name="Holt S."/>
            <person name="Cochrane G."/>
            <person name="Meng A."/>
            <person name="Brown T."/>
            <person name="Cohen L."/>
        </authorList>
    </citation>
    <scope>NUCLEOTIDE SEQUENCE</scope>
    <source>
        <strain evidence="6">RCC1693</strain>
    </source>
</reference>
<evidence type="ECO:0000313" key="6">
    <source>
        <dbReference type="EMBL" id="CAD9386572.1"/>
    </source>
</evidence>
<evidence type="ECO:0000256" key="4">
    <source>
        <dbReference type="SAM" id="MobiDB-lite"/>
    </source>
</evidence>
<evidence type="ECO:0000256" key="1">
    <source>
        <dbReference type="ARBA" id="ARBA00001941"/>
    </source>
</evidence>
<protein>
    <recommendedName>
        <fullName evidence="5">3-dehydroquinate synthase C-terminal domain-containing protein</fullName>
    </recommendedName>
</protein>
<evidence type="ECO:0000259" key="5">
    <source>
        <dbReference type="Pfam" id="PF24621"/>
    </source>
</evidence>
<proteinExistence type="predicted"/>
<gene>
    <name evidence="6" type="ORF">FPAR1323_LOCUS1961</name>
</gene>
<dbReference type="Gene3D" id="1.20.1090.10">
    <property type="entry name" value="Dehydroquinate synthase-like - alpha domain"/>
    <property type="match status" value="1"/>
</dbReference>
<evidence type="ECO:0000256" key="2">
    <source>
        <dbReference type="ARBA" id="ARBA00022723"/>
    </source>
</evidence>
<dbReference type="EMBL" id="HBGT01003502">
    <property type="protein sequence ID" value="CAD9386572.1"/>
    <property type="molecule type" value="Transcribed_RNA"/>
</dbReference>
<dbReference type="PANTHER" id="PTHR43622:SF1">
    <property type="entry name" value="3-DEHYDROQUINATE SYNTHASE"/>
    <property type="match status" value="1"/>
</dbReference>
<dbReference type="SUPFAM" id="SSF56796">
    <property type="entry name" value="Dehydroquinate synthase-like"/>
    <property type="match status" value="1"/>
</dbReference>
<evidence type="ECO:0000256" key="3">
    <source>
        <dbReference type="ARBA" id="ARBA00023027"/>
    </source>
</evidence>
<keyword evidence="3" id="KW-0520">NAD</keyword>
<keyword evidence="2" id="KW-0479">Metal-binding</keyword>
<comment type="cofactor">
    <cofactor evidence="1">
        <name>Co(2+)</name>
        <dbReference type="ChEBI" id="CHEBI:48828"/>
    </cofactor>
</comment>
<dbReference type="GO" id="GO:0003856">
    <property type="term" value="F:3-dehydroquinate synthase activity"/>
    <property type="evidence" value="ECO:0007669"/>
    <property type="project" value="TreeGrafter"/>
</dbReference>
<dbReference type="AlphaFoldDB" id="A0A7S2B695"/>
<accession>A0A7S2B695</accession>
<name>A0A7S2B695_9STRA</name>
<feature type="domain" description="3-dehydroquinate synthase C-terminal" evidence="5">
    <location>
        <begin position="33"/>
        <end position="171"/>
    </location>
</feature>
<dbReference type="PANTHER" id="PTHR43622">
    <property type="entry name" value="3-DEHYDROQUINATE SYNTHASE"/>
    <property type="match status" value="1"/>
</dbReference>
<dbReference type="InterPro" id="IPR050071">
    <property type="entry name" value="Dehydroquinate_synthase"/>
</dbReference>
<feature type="region of interest" description="Disordered" evidence="4">
    <location>
        <begin position="246"/>
        <end position="278"/>
    </location>
</feature>
<organism evidence="6">
    <name type="scientific">Florenciella parvula</name>
    <dbReference type="NCBI Taxonomy" id="236787"/>
    <lineage>
        <taxon>Eukaryota</taxon>
        <taxon>Sar</taxon>
        <taxon>Stramenopiles</taxon>
        <taxon>Ochrophyta</taxon>
        <taxon>Dictyochophyceae</taxon>
        <taxon>Florenciellales</taxon>
        <taxon>Florenciella</taxon>
    </lineage>
</organism>
<sequence length="278" mass="30308">MAKNLVGSYYAPIRIIVDTDVLQTLEDWLLPDGMGEIVKHALCQDVDLLTYLEEYDGALNDPVFLDYIVRRTIELKCEVIDIDPKENKEAVVLIYGHTLGHPIESISHRMGTACCLSHGQAVAIGCVIAARVAFLMGLAEESIIERTEQICAKYDLPYLIPADQSVDRIMSKLPFNKTWTKEGTMMALIERPGKVFNFDGHFKCPVDDATIRRAVEQTMAPFGTIIKGSGSSGALRKNKLSNGDLASSTITTPIGSPMEKPGEGWAVSAGGSCPKGDC</sequence>
<dbReference type="GO" id="GO:0046872">
    <property type="term" value="F:metal ion binding"/>
    <property type="evidence" value="ECO:0007669"/>
    <property type="project" value="UniProtKB-KW"/>
</dbReference>
<dbReference type="Pfam" id="PF24621">
    <property type="entry name" value="DHQS_C"/>
    <property type="match status" value="1"/>
</dbReference>
<dbReference type="InterPro" id="IPR056179">
    <property type="entry name" value="DHQS_C"/>
</dbReference>